<name>A0A0J9X4P1_GEOCN</name>
<dbReference type="AlphaFoldDB" id="A0A0J9X4P1"/>
<accession>A0A0J9X4P1</accession>
<evidence type="ECO:0000256" key="3">
    <source>
        <dbReference type="SAM" id="SignalP"/>
    </source>
</evidence>
<keyword evidence="2" id="KW-0812">Transmembrane</keyword>
<dbReference type="PROSITE" id="PS51257">
    <property type="entry name" value="PROKAR_LIPOPROTEIN"/>
    <property type="match status" value="1"/>
</dbReference>
<proteinExistence type="predicted"/>
<feature type="transmembrane region" description="Helical" evidence="2">
    <location>
        <begin position="655"/>
        <end position="674"/>
    </location>
</feature>
<keyword evidence="3" id="KW-0732">Signal</keyword>
<keyword evidence="2" id="KW-1133">Transmembrane helix</keyword>
<organism evidence="4 5">
    <name type="scientific">Geotrichum candidum</name>
    <name type="common">Oospora lactis</name>
    <name type="synonym">Dipodascus geotrichum</name>
    <dbReference type="NCBI Taxonomy" id="1173061"/>
    <lineage>
        <taxon>Eukaryota</taxon>
        <taxon>Fungi</taxon>
        <taxon>Dikarya</taxon>
        <taxon>Ascomycota</taxon>
        <taxon>Saccharomycotina</taxon>
        <taxon>Dipodascomycetes</taxon>
        <taxon>Dipodascales</taxon>
        <taxon>Dipodascaceae</taxon>
        <taxon>Geotrichum</taxon>
    </lineage>
</organism>
<feature type="compositionally biased region" description="Polar residues" evidence="1">
    <location>
        <begin position="345"/>
        <end position="359"/>
    </location>
</feature>
<keyword evidence="5" id="KW-1185">Reference proteome</keyword>
<sequence length="675" mass="72054">MISPKVLCIISVVLSSCSVLAFSRASPKPLPFPQFLPYSCHISCDNAFAAWVNCGANSSDSAKKCTCTPGSTYLENIKECLKCGDSIWPYYGNRLEESLLLCAIPTDPNIIRSAGLSDASSIPFRLISKTSEFLTISEFTSAGFKPYNGLLSLATTKLPNDVLFPRAELSTKSFSWTVLSVETPSAAFLSTMPFTSDLASSVTQVNPLTTFPSDMTFSDFSDNGMDLFLDCSGYTEYPSDESSALSTYQSSRSFDIVTSKAELTNFASSTDIPFNYSTNNSPTLEPAFSTSNSPFSDSITSFNPSSRTIIVTESSASPAPSYLSLVLSNSLNISSPSSTTRIPSADNNTTTLSSHNSGSFVTSEKSSTSLLTDSFMETHTSAHKSKSYFALNASRSDRPATSLPVSFLSEPSNTSGYPAEITGSISDDSRIFIRTITYCSICSDTVITHSPTPHFTTYTKAENDGSHKVVTETYCPRLETSAPDVSVKPLISSTGFSIIAVTKPINSKVVESYISSFPEKETKDDNTINLKTSESISLIIDTSIEAIASSTGITSLSMKTSQGSVSRATDESAFAPTMTQTNTKGDSKDASSETSKFQEIGMAETGTITKGVEITPLPFHATNLDPATKAITVISSSSLPRMETIAQVDGAGSKVFLGGSYLVGFAGLIGFHLFI</sequence>
<feature type="chain" id="PRO_5005325718" evidence="3">
    <location>
        <begin position="26"/>
        <end position="675"/>
    </location>
</feature>
<comment type="caution">
    <text evidence="4">The sequence shown here is derived from an EMBL/GenBank/DDBJ whole genome shotgun (WGS) entry which is preliminary data.</text>
</comment>
<feature type="compositionally biased region" description="Low complexity" evidence="1">
    <location>
        <begin position="335"/>
        <end position="344"/>
    </location>
</feature>
<gene>
    <name evidence="4" type="ORF">BN980_GECA02s06555g</name>
</gene>
<keyword evidence="2" id="KW-0472">Membrane</keyword>
<dbReference type="EMBL" id="CCBN010000002">
    <property type="protein sequence ID" value="CDO52152.1"/>
    <property type="molecule type" value="Genomic_DNA"/>
</dbReference>
<evidence type="ECO:0000313" key="5">
    <source>
        <dbReference type="Proteomes" id="UP000242525"/>
    </source>
</evidence>
<protein>
    <submittedName>
        <fullName evidence="4">Similar to Saccharomyces cerevisiae YNR044W AGA1 Anchorage subunit of a-agglutinin of a-cells</fullName>
    </submittedName>
</protein>
<evidence type="ECO:0000313" key="4">
    <source>
        <dbReference type="EMBL" id="CDO52152.1"/>
    </source>
</evidence>
<feature type="signal peptide" evidence="3">
    <location>
        <begin position="1"/>
        <end position="25"/>
    </location>
</feature>
<reference evidence="4" key="1">
    <citation type="submission" date="2014-03" db="EMBL/GenBank/DDBJ databases">
        <authorList>
            <person name="Casaregola S."/>
        </authorList>
    </citation>
    <scope>NUCLEOTIDE SEQUENCE [LARGE SCALE GENOMIC DNA]</scope>
    <source>
        <strain evidence="4">CLIB 918</strain>
    </source>
</reference>
<feature type="region of interest" description="Disordered" evidence="1">
    <location>
        <begin position="335"/>
        <end position="359"/>
    </location>
</feature>
<evidence type="ECO:0000256" key="2">
    <source>
        <dbReference type="SAM" id="Phobius"/>
    </source>
</evidence>
<evidence type="ECO:0000256" key="1">
    <source>
        <dbReference type="SAM" id="MobiDB-lite"/>
    </source>
</evidence>
<dbReference type="Proteomes" id="UP000242525">
    <property type="component" value="Unassembled WGS sequence"/>
</dbReference>